<dbReference type="CDD" id="cd15527">
    <property type="entry name" value="PHD2_KAT6A_6B"/>
    <property type="match status" value="1"/>
</dbReference>
<dbReference type="InterPro" id="IPR036390">
    <property type="entry name" value="WH_DNA-bd_sf"/>
</dbReference>
<dbReference type="GO" id="GO:0000786">
    <property type="term" value="C:nucleosome"/>
    <property type="evidence" value="ECO:0007669"/>
    <property type="project" value="InterPro"/>
</dbReference>
<feature type="compositionally biased region" description="Basic residues" evidence="22">
    <location>
        <begin position="330"/>
        <end position="347"/>
    </location>
</feature>
<evidence type="ECO:0000259" key="23">
    <source>
        <dbReference type="PROSITE" id="PS50016"/>
    </source>
</evidence>
<keyword evidence="14" id="KW-0007">Acetylation</keyword>
<dbReference type="GO" id="GO:0070776">
    <property type="term" value="C:MOZ/MORF histone acetyltransferase complex"/>
    <property type="evidence" value="ECO:0007669"/>
    <property type="project" value="TreeGrafter"/>
</dbReference>
<feature type="domain" description="SAMD1-like winged helix (WH)" evidence="26">
    <location>
        <begin position="1"/>
        <end position="77"/>
    </location>
</feature>
<evidence type="ECO:0000256" key="16">
    <source>
        <dbReference type="ARBA" id="ARBA00023242"/>
    </source>
</evidence>
<dbReference type="SUPFAM" id="SSF55729">
    <property type="entry name" value="Acyl-CoA N-acyltransferases (Nat)"/>
    <property type="match status" value="1"/>
</dbReference>
<sequence>MVKLANPLYTQWILEAIKKVKKQKQRPSEERICNAVSMSHGLDRKTVLEQLELSVKDGTILKVTNKGLNSYKDPDNPGRLALPKPKGKPGLDWNKLIKRALEGLHEPGGSSLKNIERFLKCQADVAAYLSGSGSMGPGLFHQQLRVALKRAVAHGRVAKQGPLFQLLSRSSNQDDGTGTVSLESLPPVRLLPHEKDKPVAEPIPICSFCLGTKEQNRDKKPEELISCADCGNSGEPSCLPLFKHCKSTALTDCHLCFNTLFAARFDSDNMLFCDSCDRGFHMECCDPPLTRMPKGMWICQICQPRKKGKKLLHEKAAQIKRRYNAPLGRPKNRYTNKLGGRGRRKRSASANSSSSSSCEGYPGDDRLLFSMREDGDLSHSSLRFNNKTKGLIDALTKFFTPSPEGRKARQEVVDYSQQCRIRKKASRKGEGDDRDNQEGSDWRDEDDKLPGHENLTEKDIELFRHIQELALQKVGVTGPPDPQMRCPSVIEFGKYEIQTWYSSPYPQEYSSNGGQRCNKDDFCSFSVADDGKSDVILTVWEMRAIYCNINSSHTHLLYNVFPLLFFFFPLMVKCVCVFSLQEKHCQQKYNVSCIMILPQYQRKGYGRFLIDFSYLLSKREGQPGSPEKPLSDLGRLSYMAYWRSVVLECLHELRDRQITIRQLSKLTGICPQDITTTLHSLNMLEQRGDRLILMRREKLVANHMARLKARPRQLEVDPECLRWTPVIVTNTVVSDADGDDDDDDDEEEEEEEPKEETRKEVKIAIAFVKIINLVRLAFWCN</sequence>
<reference evidence="27" key="1">
    <citation type="submission" date="2025-08" db="UniProtKB">
        <authorList>
            <consortium name="Ensembl"/>
        </authorList>
    </citation>
    <scope>IDENTIFICATION</scope>
</reference>
<evidence type="ECO:0000256" key="4">
    <source>
        <dbReference type="ARBA" id="ARBA00022491"/>
    </source>
</evidence>
<feature type="compositionally biased region" description="Low complexity" evidence="22">
    <location>
        <begin position="348"/>
        <end position="357"/>
    </location>
</feature>
<dbReference type="Gene3D" id="3.30.60.60">
    <property type="entry name" value="N-acetyl transferase-like"/>
    <property type="match status" value="1"/>
</dbReference>
<dbReference type="PANTHER" id="PTHR10615">
    <property type="entry name" value="HISTONE ACETYLTRANSFERASE"/>
    <property type="match status" value="1"/>
</dbReference>
<dbReference type="InterPro" id="IPR001965">
    <property type="entry name" value="Znf_PHD"/>
</dbReference>
<evidence type="ECO:0000256" key="22">
    <source>
        <dbReference type="SAM" id="MobiDB-lite"/>
    </source>
</evidence>
<reference evidence="27" key="2">
    <citation type="submission" date="2025-09" db="UniProtKB">
        <authorList>
            <consortium name="Ensembl"/>
        </authorList>
    </citation>
    <scope>IDENTIFICATION</scope>
</reference>
<dbReference type="GO" id="GO:0010484">
    <property type="term" value="F:histone H3 acetyltransferase activity"/>
    <property type="evidence" value="ECO:0007669"/>
    <property type="project" value="TreeGrafter"/>
</dbReference>
<comment type="subcellular location">
    <subcellularLocation>
        <location evidence="1 21">Nucleus</location>
    </subcellularLocation>
</comment>
<accession>A0A3Q4MIU0</accession>
<feature type="region of interest" description="Disordered" evidence="22">
    <location>
        <begin position="733"/>
        <end position="758"/>
    </location>
</feature>
<dbReference type="PROSITE" id="PS52014">
    <property type="entry name" value="SAMD1_WH"/>
    <property type="match status" value="1"/>
</dbReference>
<dbReference type="Pfam" id="PF01853">
    <property type="entry name" value="MOZ_SAS"/>
    <property type="match status" value="1"/>
</dbReference>
<dbReference type="Gene3D" id="3.40.630.30">
    <property type="match status" value="1"/>
</dbReference>
<feature type="region of interest" description="Disordered" evidence="22">
    <location>
        <begin position="322"/>
        <end position="360"/>
    </location>
</feature>
<evidence type="ECO:0000313" key="28">
    <source>
        <dbReference type="Proteomes" id="UP000261580"/>
    </source>
</evidence>
<keyword evidence="5" id="KW-1017">Isopeptide bond</keyword>
<dbReference type="InterPro" id="IPR005818">
    <property type="entry name" value="Histone_H1/H5_H15"/>
</dbReference>
<dbReference type="InterPro" id="IPR002717">
    <property type="entry name" value="HAT_MYST-type"/>
</dbReference>
<evidence type="ECO:0000256" key="1">
    <source>
        <dbReference type="ARBA" id="ARBA00004123"/>
    </source>
</evidence>
<evidence type="ECO:0000256" key="9">
    <source>
        <dbReference type="ARBA" id="ARBA00022737"/>
    </source>
</evidence>
<evidence type="ECO:0000256" key="13">
    <source>
        <dbReference type="ARBA" id="ARBA00022853"/>
    </source>
</evidence>
<dbReference type="PANTHER" id="PTHR10615:SF26">
    <property type="entry name" value="HISTONE ACETYLTRANSFERASE KAT6A"/>
    <property type="match status" value="1"/>
</dbReference>
<dbReference type="GeneTree" id="ENSGT00940000156962"/>
<keyword evidence="17" id="KW-0012">Acyltransferase</keyword>
<keyword evidence="6" id="KW-0597">Phosphoprotein</keyword>
<dbReference type="GO" id="GO:0003677">
    <property type="term" value="F:DNA binding"/>
    <property type="evidence" value="ECO:0007669"/>
    <property type="project" value="InterPro"/>
</dbReference>
<dbReference type="SMART" id="SM00526">
    <property type="entry name" value="H15"/>
    <property type="match status" value="1"/>
</dbReference>
<dbReference type="GO" id="GO:0003682">
    <property type="term" value="F:chromatin binding"/>
    <property type="evidence" value="ECO:0007669"/>
    <property type="project" value="TreeGrafter"/>
</dbReference>
<dbReference type="Pfam" id="PF17772">
    <property type="entry name" value="zf-MYST"/>
    <property type="match status" value="1"/>
</dbReference>
<dbReference type="PROSITE" id="PS51726">
    <property type="entry name" value="MYST_HAT"/>
    <property type="match status" value="1"/>
</dbReference>
<evidence type="ECO:0000256" key="2">
    <source>
        <dbReference type="ARBA" id="ARBA00010107"/>
    </source>
</evidence>
<dbReference type="Bgee" id="ENSNBRG00000008998">
    <property type="expression patterns" value="Expressed in blood and 8 other cell types or tissues"/>
</dbReference>
<dbReference type="InterPro" id="IPR016181">
    <property type="entry name" value="Acyl_CoA_acyltransferase"/>
</dbReference>
<evidence type="ECO:0000259" key="24">
    <source>
        <dbReference type="PROSITE" id="PS51504"/>
    </source>
</evidence>
<evidence type="ECO:0000256" key="21">
    <source>
        <dbReference type="RuleBase" id="RU361211"/>
    </source>
</evidence>
<evidence type="ECO:0000256" key="17">
    <source>
        <dbReference type="ARBA" id="ARBA00023315"/>
    </source>
</evidence>
<evidence type="ECO:0000256" key="5">
    <source>
        <dbReference type="ARBA" id="ARBA00022499"/>
    </source>
</evidence>
<feature type="region of interest" description="Disordered" evidence="22">
    <location>
        <begin position="402"/>
        <end position="452"/>
    </location>
</feature>
<dbReference type="InterPro" id="IPR048589">
    <property type="entry name" value="SAMD1-like_WH"/>
</dbReference>
<dbReference type="InterPro" id="IPR040706">
    <property type="entry name" value="Zf-MYST"/>
</dbReference>
<dbReference type="InterPro" id="IPR036388">
    <property type="entry name" value="WH-like_DNA-bd_sf"/>
</dbReference>
<keyword evidence="15" id="KW-0010">Activator</keyword>
<dbReference type="InterPro" id="IPR050603">
    <property type="entry name" value="MYST_HAT"/>
</dbReference>
<dbReference type="GO" id="GO:0008270">
    <property type="term" value="F:zinc ion binding"/>
    <property type="evidence" value="ECO:0007669"/>
    <property type="project" value="UniProtKB-KW"/>
</dbReference>
<dbReference type="EC" id="2.3.1.48" evidence="3 21"/>
<dbReference type="InterPro" id="IPR011011">
    <property type="entry name" value="Znf_FYVE_PHD"/>
</dbReference>
<name>A0A3Q4MIU0_NEOBR</name>
<dbReference type="OMA" id="DERICNI"/>
<dbReference type="Ensembl" id="ENSNBRT00000011908.1">
    <property type="protein sequence ID" value="ENSNBRP00000011579.1"/>
    <property type="gene ID" value="ENSNBRG00000008998.1"/>
</dbReference>
<dbReference type="Pfam" id="PF00628">
    <property type="entry name" value="PHD"/>
    <property type="match status" value="1"/>
</dbReference>
<evidence type="ECO:0000256" key="7">
    <source>
        <dbReference type="ARBA" id="ARBA00022679"/>
    </source>
</evidence>
<dbReference type="AlphaFoldDB" id="A0A3Q4MIU0"/>
<evidence type="ECO:0000256" key="15">
    <source>
        <dbReference type="ARBA" id="ARBA00023159"/>
    </source>
</evidence>
<dbReference type="PROSITE" id="PS51504">
    <property type="entry name" value="H15"/>
    <property type="match status" value="1"/>
</dbReference>
<comment type="similarity">
    <text evidence="2 21">Belongs to the MYST (SAS/MOZ) family.</text>
</comment>
<feature type="domain" description="MYST-type HAT" evidence="25">
    <location>
        <begin position="482"/>
        <end position="725"/>
    </location>
</feature>
<evidence type="ECO:0000256" key="8">
    <source>
        <dbReference type="ARBA" id="ARBA00022723"/>
    </source>
</evidence>
<dbReference type="Gene3D" id="1.10.10.10">
    <property type="entry name" value="Winged helix-like DNA-binding domain superfamily/Winged helix DNA-binding domain"/>
    <property type="match status" value="2"/>
</dbReference>
<dbReference type="SUPFAM" id="SSF46785">
    <property type="entry name" value="Winged helix' DNA-binding domain"/>
    <property type="match status" value="1"/>
</dbReference>
<dbReference type="FunFam" id="1.10.10.10:FF:000132">
    <property type="entry name" value="Histone acetyltransferase"/>
    <property type="match status" value="1"/>
</dbReference>
<dbReference type="Proteomes" id="UP000261580">
    <property type="component" value="Unassembled WGS sequence"/>
</dbReference>
<dbReference type="SUPFAM" id="SSF57903">
    <property type="entry name" value="FYVE/PHD zinc finger"/>
    <property type="match status" value="1"/>
</dbReference>
<organism evidence="27 28">
    <name type="scientific">Neolamprologus brichardi</name>
    <name type="common">Fairy cichlid</name>
    <name type="synonym">Lamprologus brichardi</name>
    <dbReference type="NCBI Taxonomy" id="32507"/>
    <lineage>
        <taxon>Eukaryota</taxon>
        <taxon>Metazoa</taxon>
        <taxon>Chordata</taxon>
        <taxon>Craniata</taxon>
        <taxon>Vertebrata</taxon>
        <taxon>Euteleostomi</taxon>
        <taxon>Actinopterygii</taxon>
        <taxon>Neopterygii</taxon>
        <taxon>Teleostei</taxon>
        <taxon>Neoteleostei</taxon>
        <taxon>Acanthomorphata</taxon>
        <taxon>Ovalentaria</taxon>
        <taxon>Cichlomorphae</taxon>
        <taxon>Cichliformes</taxon>
        <taxon>Cichlidae</taxon>
        <taxon>African cichlids</taxon>
        <taxon>Pseudocrenilabrinae</taxon>
        <taxon>Lamprologini</taxon>
        <taxon>Neolamprologus</taxon>
    </lineage>
</organism>
<evidence type="ECO:0000256" key="18">
    <source>
        <dbReference type="ARBA" id="ARBA00048017"/>
    </source>
</evidence>
<evidence type="ECO:0000259" key="26">
    <source>
        <dbReference type="PROSITE" id="PS52014"/>
    </source>
</evidence>
<keyword evidence="7" id="KW-0808">Transferase</keyword>
<evidence type="ECO:0000256" key="6">
    <source>
        <dbReference type="ARBA" id="ARBA00022553"/>
    </source>
</evidence>
<proteinExistence type="inferred from homology"/>
<keyword evidence="12" id="KW-0832">Ubl conjugation</keyword>
<evidence type="ECO:0000256" key="20">
    <source>
        <dbReference type="PROSITE-ProRule" id="PRU00146"/>
    </source>
</evidence>
<feature type="domain" description="PHD-type" evidence="23">
    <location>
        <begin position="250"/>
        <end position="305"/>
    </location>
</feature>
<keyword evidence="4" id="KW-0678">Repressor</keyword>
<feature type="compositionally biased region" description="Basic and acidic residues" evidence="22">
    <location>
        <begin position="427"/>
        <end position="452"/>
    </location>
</feature>
<feature type="domain" description="H15" evidence="24">
    <location>
        <begin position="89"/>
        <end position="168"/>
    </location>
</feature>
<keyword evidence="16 21" id="KW-0539">Nucleus</keyword>
<dbReference type="SMART" id="SM00249">
    <property type="entry name" value="PHD"/>
    <property type="match status" value="1"/>
</dbReference>
<keyword evidence="8" id="KW-0479">Metal-binding</keyword>
<keyword evidence="10 20" id="KW-0863">Zinc-finger</keyword>
<keyword evidence="13" id="KW-0156">Chromatin regulator</keyword>
<dbReference type="Pfam" id="PF21524">
    <property type="entry name" value="SAMD1_WH"/>
    <property type="match status" value="1"/>
</dbReference>
<dbReference type="GO" id="GO:0005634">
    <property type="term" value="C:nucleus"/>
    <property type="evidence" value="ECO:0007669"/>
    <property type="project" value="UniProtKB-SubCell"/>
</dbReference>
<comment type="catalytic activity">
    <reaction evidence="18 21">
        <text>L-lysyl-[protein] + acetyl-CoA = N(6)-acetyl-L-lysyl-[protein] + CoA + H(+)</text>
        <dbReference type="Rhea" id="RHEA:45948"/>
        <dbReference type="Rhea" id="RHEA-COMP:9752"/>
        <dbReference type="Rhea" id="RHEA-COMP:10731"/>
        <dbReference type="ChEBI" id="CHEBI:15378"/>
        <dbReference type="ChEBI" id="CHEBI:29969"/>
        <dbReference type="ChEBI" id="CHEBI:57287"/>
        <dbReference type="ChEBI" id="CHEBI:57288"/>
        <dbReference type="ChEBI" id="CHEBI:61930"/>
        <dbReference type="EC" id="2.3.1.48"/>
    </reaction>
</comment>
<dbReference type="PROSITE" id="PS50016">
    <property type="entry name" value="ZF_PHD_2"/>
    <property type="match status" value="1"/>
</dbReference>
<dbReference type="GO" id="GO:0006357">
    <property type="term" value="P:regulation of transcription by RNA polymerase II"/>
    <property type="evidence" value="ECO:0007669"/>
    <property type="project" value="TreeGrafter"/>
</dbReference>
<evidence type="ECO:0000256" key="19">
    <source>
        <dbReference type="PIRSR" id="PIRSR602717-51"/>
    </source>
</evidence>
<feature type="active site" description="Proton donor/acceptor" evidence="19">
    <location>
        <position position="627"/>
    </location>
</feature>
<evidence type="ECO:0000256" key="3">
    <source>
        <dbReference type="ARBA" id="ARBA00013184"/>
    </source>
</evidence>
<evidence type="ECO:0000256" key="11">
    <source>
        <dbReference type="ARBA" id="ARBA00022833"/>
    </source>
</evidence>
<dbReference type="GO" id="GO:0003712">
    <property type="term" value="F:transcription coregulator activity"/>
    <property type="evidence" value="ECO:0007669"/>
    <property type="project" value="TreeGrafter"/>
</dbReference>
<dbReference type="FunFam" id="1.10.10.10:FF:000123">
    <property type="entry name" value="Histone acetyltransferase"/>
    <property type="match status" value="1"/>
</dbReference>
<dbReference type="InterPro" id="IPR019787">
    <property type="entry name" value="Znf_PHD-finger"/>
</dbReference>
<dbReference type="Gene3D" id="3.30.40.10">
    <property type="entry name" value="Zinc/RING finger domain, C3HC4 (zinc finger)"/>
    <property type="match status" value="1"/>
</dbReference>
<keyword evidence="11" id="KW-0862">Zinc</keyword>
<feature type="compositionally biased region" description="Acidic residues" evidence="22">
    <location>
        <begin position="736"/>
        <end position="754"/>
    </location>
</feature>
<dbReference type="GO" id="GO:0006334">
    <property type="term" value="P:nucleosome assembly"/>
    <property type="evidence" value="ECO:0007669"/>
    <property type="project" value="InterPro"/>
</dbReference>
<dbReference type="STRING" id="32507.ENSNBRP00000011579"/>
<dbReference type="InterPro" id="IPR013083">
    <property type="entry name" value="Znf_RING/FYVE/PHD"/>
</dbReference>
<evidence type="ECO:0000256" key="10">
    <source>
        <dbReference type="ARBA" id="ARBA00022771"/>
    </source>
</evidence>
<keyword evidence="9" id="KW-0677">Repeat</keyword>
<keyword evidence="28" id="KW-1185">Reference proteome</keyword>
<evidence type="ECO:0000259" key="25">
    <source>
        <dbReference type="PROSITE" id="PS51726"/>
    </source>
</evidence>
<evidence type="ECO:0000256" key="12">
    <source>
        <dbReference type="ARBA" id="ARBA00022843"/>
    </source>
</evidence>
<evidence type="ECO:0000313" key="27">
    <source>
        <dbReference type="Ensembl" id="ENSNBRP00000011579.1"/>
    </source>
</evidence>
<protein>
    <recommendedName>
        <fullName evidence="3 21">Histone acetyltransferase</fullName>
        <ecNumber evidence="3 21">2.3.1.48</ecNumber>
    </recommendedName>
</protein>
<evidence type="ECO:0000256" key="14">
    <source>
        <dbReference type="ARBA" id="ARBA00022990"/>
    </source>
</evidence>